<organism evidence="2">
    <name type="scientific">Arion vulgaris</name>
    <dbReference type="NCBI Taxonomy" id="1028688"/>
    <lineage>
        <taxon>Eukaryota</taxon>
        <taxon>Metazoa</taxon>
        <taxon>Spiralia</taxon>
        <taxon>Lophotrochozoa</taxon>
        <taxon>Mollusca</taxon>
        <taxon>Gastropoda</taxon>
        <taxon>Heterobranchia</taxon>
        <taxon>Euthyneura</taxon>
        <taxon>Panpulmonata</taxon>
        <taxon>Eupulmonata</taxon>
        <taxon>Stylommatophora</taxon>
        <taxon>Helicina</taxon>
        <taxon>Arionoidea</taxon>
        <taxon>Arionidae</taxon>
        <taxon>Arion</taxon>
    </lineage>
</organism>
<dbReference type="EMBL" id="HACG01013909">
    <property type="protein sequence ID" value="CEK60774.1"/>
    <property type="molecule type" value="Transcribed_RNA"/>
</dbReference>
<accession>A0A0B6YWR9</accession>
<reference evidence="2" key="1">
    <citation type="submission" date="2014-12" db="EMBL/GenBank/DDBJ databases">
        <title>Insight into the proteome of Arion vulgaris.</title>
        <authorList>
            <person name="Aradska J."/>
            <person name="Bulat T."/>
            <person name="Smidak R."/>
            <person name="Sarate P."/>
            <person name="Gangsoo J."/>
            <person name="Sialana F."/>
            <person name="Bilban M."/>
            <person name="Lubec G."/>
        </authorList>
    </citation>
    <scope>NUCLEOTIDE SEQUENCE</scope>
    <source>
        <tissue evidence="2">Skin</tissue>
    </source>
</reference>
<protein>
    <submittedName>
        <fullName evidence="2">Uncharacterized protein</fullName>
    </submittedName>
</protein>
<sequence length="97" mass="10490">NVPRPSEQPKRPYVNQSVSWSVQAPDRPAPAPPQPDWTSNSSMSTPQTAPPDFTSFFKHSTKDIPNINCSTSGFVSGAVAPIHYGSRPHQISINSSS</sequence>
<gene>
    <name evidence="2" type="primary">ORF40343</name>
</gene>
<feature type="compositionally biased region" description="Polar residues" evidence="1">
    <location>
        <begin position="37"/>
        <end position="47"/>
    </location>
</feature>
<feature type="non-terminal residue" evidence="2">
    <location>
        <position position="1"/>
    </location>
</feature>
<evidence type="ECO:0000313" key="2">
    <source>
        <dbReference type="EMBL" id="CEK60774.1"/>
    </source>
</evidence>
<feature type="non-terminal residue" evidence="2">
    <location>
        <position position="97"/>
    </location>
</feature>
<feature type="region of interest" description="Disordered" evidence="1">
    <location>
        <begin position="1"/>
        <end position="55"/>
    </location>
</feature>
<dbReference type="AlphaFoldDB" id="A0A0B6YWR9"/>
<proteinExistence type="predicted"/>
<evidence type="ECO:0000256" key="1">
    <source>
        <dbReference type="SAM" id="MobiDB-lite"/>
    </source>
</evidence>
<name>A0A0B6YWR9_9EUPU</name>